<proteinExistence type="predicted"/>
<protein>
    <submittedName>
        <fullName evidence="2">Uncharacterized protein</fullName>
    </submittedName>
</protein>
<feature type="chain" id="PRO_5015201631" evidence="1">
    <location>
        <begin position="19"/>
        <end position="122"/>
    </location>
</feature>
<reference evidence="2 3" key="1">
    <citation type="journal article" date="2016" name="Genome Announc.">
        <title>Draft Whole-Genome Sequence of Trichoderma gamsii T6085, a Promising Biocontrol Agent of Fusarium Head Blight on Wheat.</title>
        <authorList>
            <person name="Baroncelli R."/>
            <person name="Zapparata A."/>
            <person name="Piaggeschi G."/>
            <person name="Sarrocco S."/>
            <person name="Vannacci G."/>
        </authorList>
    </citation>
    <scope>NUCLEOTIDE SEQUENCE [LARGE SCALE GENOMIC DNA]</scope>
    <source>
        <strain evidence="2 3">T6085</strain>
    </source>
</reference>
<dbReference type="EMBL" id="JPDN02000016">
    <property type="protein sequence ID" value="PON25881.1"/>
    <property type="molecule type" value="Genomic_DNA"/>
</dbReference>
<dbReference type="RefSeq" id="XP_018663333.1">
    <property type="nucleotide sequence ID" value="XM_018803295.1"/>
</dbReference>
<dbReference type="GeneID" id="29983378"/>
<comment type="caution">
    <text evidence="2">The sequence shown here is derived from an EMBL/GenBank/DDBJ whole genome shotgun (WGS) entry which is preliminary data.</text>
</comment>
<dbReference type="AlphaFoldDB" id="A0A2P4ZNL6"/>
<sequence length="122" mass="12708">MKFSLTLVIAAAAGGSHAKACNPWFGDCVSFYNGINCEGELGNYVPTNGGNCFVFSAFTSIFAARGSFSNDVNCRMFSDTNCQNEIASVSTEGTGVAGNCGHVPLDSNGLPIQFAQSMICIA</sequence>
<keyword evidence="3" id="KW-1185">Reference proteome</keyword>
<organism evidence="2 3">
    <name type="scientific">Trichoderma gamsii</name>
    <dbReference type="NCBI Taxonomy" id="398673"/>
    <lineage>
        <taxon>Eukaryota</taxon>
        <taxon>Fungi</taxon>
        <taxon>Dikarya</taxon>
        <taxon>Ascomycota</taxon>
        <taxon>Pezizomycotina</taxon>
        <taxon>Sordariomycetes</taxon>
        <taxon>Hypocreomycetidae</taxon>
        <taxon>Hypocreales</taxon>
        <taxon>Hypocreaceae</taxon>
        <taxon>Trichoderma</taxon>
    </lineage>
</organism>
<feature type="signal peptide" evidence="1">
    <location>
        <begin position="1"/>
        <end position="18"/>
    </location>
</feature>
<evidence type="ECO:0000313" key="2">
    <source>
        <dbReference type="EMBL" id="PON25881.1"/>
    </source>
</evidence>
<dbReference type="Proteomes" id="UP000054821">
    <property type="component" value="Unassembled WGS sequence"/>
</dbReference>
<evidence type="ECO:0000256" key="1">
    <source>
        <dbReference type="SAM" id="SignalP"/>
    </source>
</evidence>
<accession>A0A2P4ZNL6</accession>
<evidence type="ECO:0000313" key="3">
    <source>
        <dbReference type="Proteomes" id="UP000054821"/>
    </source>
</evidence>
<name>A0A2P4ZNL6_9HYPO</name>
<keyword evidence="1" id="KW-0732">Signal</keyword>
<gene>
    <name evidence="2" type="ORF">TGAM01_v205318</name>
</gene>